<organism evidence="2 3">
    <name type="scientific">Durusdinium trenchii</name>
    <dbReference type="NCBI Taxonomy" id="1381693"/>
    <lineage>
        <taxon>Eukaryota</taxon>
        <taxon>Sar</taxon>
        <taxon>Alveolata</taxon>
        <taxon>Dinophyceae</taxon>
        <taxon>Suessiales</taxon>
        <taxon>Symbiodiniaceae</taxon>
        <taxon>Durusdinium</taxon>
    </lineage>
</organism>
<protein>
    <submittedName>
        <fullName evidence="2">Putative</fullName>
    </submittedName>
</protein>
<reference evidence="2 3" key="1">
    <citation type="submission" date="2024-02" db="EMBL/GenBank/DDBJ databases">
        <authorList>
            <person name="Chen Y."/>
            <person name="Shah S."/>
            <person name="Dougan E. K."/>
            <person name="Thang M."/>
            <person name="Chan C."/>
        </authorList>
    </citation>
    <scope>NUCLEOTIDE SEQUENCE [LARGE SCALE GENOMIC DNA]</scope>
</reference>
<feature type="compositionally biased region" description="Basic and acidic residues" evidence="1">
    <location>
        <begin position="253"/>
        <end position="263"/>
    </location>
</feature>
<feature type="compositionally biased region" description="Basic and acidic residues" evidence="1">
    <location>
        <begin position="220"/>
        <end position="237"/>
    </location>
</feature>
<feature type="compositionally biased region" description="Basic and acidic residues" evidence="1">
    <location>
        <begin position="270"/>
        <end position="285"/>
    </location>
</feature>
<comment type="caution">
    <text evidence="2">The sequence shown here is derived from an EMBL/GenBank/DDBJ whole genome shotgun (WGS) entry which is preliminary data.</text>
</comment>
<evidence type="ECO:0000256" key="1">
    <source>
        <dbReference type="SAM" id="MobiDB-lite"/>
    </source>
</evidence>
<dbReference type="EMBL" id="CAXAMM010009058">
    <property type="protein sequence ID" value="CAK9019278.1"/>
    <property type="molecule type" value="Genomic_DNA"/>
</dbReference>
<name>A0ABP0JYV0_9DINO</name>
<accession>A0ABP0JYV0</accession>
<sequence>MIVTESQPVASDHQETQLLCSPTQLLHTTAAIETLAKVDAELADGIDINVEIPDHEVVTRRRQFRMKKEKAEKRAEKKLIKQKEQKEKKTRKEDKNEAKKTKDKTKKQKKEPAQLKKEGRTAKEKKADRAKSGRKKRSAKRKGCAGDAAGEDQHAEGPATAESAPETAQPEDANQGSETLSPCDDGSKKIIPVRSRQMKRLRRMGSSWKTGLDGFDDEEPTAKDGPGDDGQVDEKAQGKKSRKAKKGEKKTKKGSEGKDDKLKKQPGSSRKKDPKSPKKKSESSKKKQNGTPKAKAEPKKSRKRSATPAAAKAKASKGKRKPKGEVDETVKGVVLQTLKECRDSNCTHPSFELPKHCGMSFSPYWTRCAVGLNLERKYFQNEKAQGTGKAHLAYFGGADHIAEEIKKPKPDPCSAGLESIKASLQASLSAAVSEWQGSGHQDTS</sequence>
<feature type="compositionally biased region" description="Basic and acidic residues" evidence="1">
    <location>
        <begin position="110"/>
        <end position="131"/>
    </location>
</feature>
<feature type="compositionally biased region" description="Basic residues" evidence="1">
    <location>
        <begin position="238"/>
        <end position="252"/>
    </location>
</feature>
<evidence type="ECO:0000313" key="3">
    <source>
        <dbReference type="Proteomes" id="UP001642464"/>
    </source>
</evidence>
<feature type="compositionally biased region" description="Basic residues" evidence="1">
    <location>
        <begin position="132"/>
        <end position="143"/>
    </location>
</feature>
<feature type="region of interest" description="Disordered" evidence="1">
    <location>
        <begin position="62"/>
        <end position="328"/>
    </location>
</feature>
<gene>
    <name evidence="2" type="ORF">SCF082_LOCUS14441</name>
</gene>
<dbReference type="Proteomes" id="UP001642464">
    <property type="component" value="Unassembled WGS sequence"/>
</dbReference>
<proteinExistence type="predicted"/>
<evidence type="ECO:0000313" key="2">
    <source>
        <dbReference type="EMBL" id="CAK9019278.1"/>
    </source>
</evidence>
<keyword evidence="3" id="KW-1185">Reference proteome</keyword>
<feature type="compositionally biased region" description="Basic and acidic residues" evidence="1">
    <location>
        <begin position="69"/>
        <end position="100"/>
    </location>
</feature>